<dbReference type="GO" id="GO:0005829">
    <property type="term" value="C:cytosol"/>
    <property type="evidence" value="ECO:0007669"/>
    <property type="project" value="TreeGrafter"/>
</dbReference>
<reference evidence="3 4" key="1">
    <citation type="submission" date="2019-11" db="EMBL/GenBank/DDBJ databases">
        <authorList>
            <person name="Li X.-J."/>
            <person name="Feng X.-M."/>
        </authorList>
    </citation>
    <scope>NUCLEOTIDE SEQUENCE [LARGE SCALE GENOMIC DNA]</scope>
    <source>
        <strain evidence="3 4">XMNu-373</strain>
    </source>
</reference>
<organism evidence="3 4">
    <name type="scientific">Phytoactinopolyspora mesophila</name>
    <dbReference type="NCBI Taxonomy" id="2650750"/>
    <lineage>
        <taxon>Bacteria</taxon>
        <taxon>Bacillati</taxon>
        <taxon>Actinomycetota</taxon>
        <taxon>Actinomycetes</taxon>
        <taxon>Jiangellales</taxon>
        <taxon>Jiangellaceae</taxon>
        <taxon>Phytoactinopolyspora</taxon>
    </lineage>
</organism>
<dbReference type="InterPro" id="IPR050807">
    <property type="entry name" value="TransReg_Diox_bact_type"/>
</dbReference>
<dbReference type="CDD" id="cd02209">
    <property type="entry name" value="cupin_XRE_C"/>
    <property type="match status" value="1"/>
</dbReference>
<comment type="caution">
    <text evidence="3">The sequence shown here is derived from an EMBL/GenBank/DDBJ whole genome shotgun (WGS) entry which is preliminary data.</text>
</comment>
<dbReference type="Pfam" id="PF07883">
    <property type="entry name" value="Cupin_2"/>
    <property type="match status" value="1"/>
</dbReference>
<accession>A0A7K3M1F1</accession>
<keyword evidence="4" id="KW-1185">Reference proteome</keyword>
<evidence type="ECO:0000259" key="2">
    <source>
        <dbReference type="PROSITE" id="PS50943"/>
    </source>
</evidence>
<dbReference type="EMBL" id="WLZY01000002">
    <property type="protein sequence ID" value="NDL56722.1"/>
    <property type="molecule type" value="Genomic_DNA"/>
</dbReference>
<dbReference type="PANTHER" id="PTHR46797">
    <property type="entry name" value="HTH-TYPE TRANSCRIPTIONAL REGULATOR"/>
    <property type="match status" value="1"/>
</dbReference>
<proteinExistence type="predicted"/>
<sequence>MLGDRLRDLRRRNDLSLRQLAAAASVSPALLSQIEKGTTDPSLATLRKLAEVFDESIASLFAEPDAPEVHVSRPGRRARLSAPAGEVAYERHTPGRGDLEVLEALIAPGEASSAEPRGHPSTECALVFEGTVTAEVGGMSYEITRGESITFDSRLPHRYLNDTNQPARLIIAVTPPTP</sequence>
<dbReference type="PANTHER" id="PTHR46797:SF1">
    <property type="entry name" value="METHYLPHOSPHONATE SYNTHASE"/>
    <property type="match status" value="1"/>
</dbReference>
<dbReference type="GO" id="GO:0003700">
    <property type="term" value="F:DNA-binding transcription factor activity"/>
    <property type="evidence" value="ECO:0007669"/>
    <property type="project" value="TreeGrafter"/>
</dbReference>
<evidence type="ECO:0000313" key="3">
    <source>
        <dbReference type="EMBL" id="NDL56722.1"/>
    </source>
</evidence>
<dbReference type="GO" id="GO:0003677">
    <property type="term" value="F:DNA binding"/>
    <property type="evidence" value="ECO:0007669"/>
    <property type="project" value="UniProtKB-KW"/>
</dbReference>
<keyword evidence="1" id="KW-0238">DNA-binding</keyword>
<dbReference type="AlphaFoldDB" id="A0A7K3M1F1"/>
<dbReference type="Gene3D" id="2.60.120.10">
    <property type="entry name" value="Jelly Rolls"/>
    <property type="match status" value="1"/>
</dbReference>
<dbReference type="SUPFAM" id="SSF47413">
    <property type="entry name" value="lambda repressor-like DNA-binding domains"/>
    <property type="match status" value="1"/>
</dbReference>
<dbReference type="SUPFAM" id="SSF51182">
    <property type="entry name" value="RmlC-like cupins"/>
    <property type="match status" value="1"/>
</dbReference>
<dbReference type="PROSITE" id="PS50943">
    <property type="entry name" value="HTH_CROC1"/>
    <property type="match status" value="1"/>
</dbReference>
<dbReference type="InterPro" id="IPR010982">
    <property type="entry name" value="Lambda_DNA-bd_dom_sf"/>
</dbReference>
<dbReference type="Gene3D" id="1.10.260.40">
    <property type="entry name" value="lambda repressor-like DNA-binding domains"/>
    <property type="match status" value="1"/>
</dbReference>
<dbReference type="InterPro" id="IPR011051">
    <property type="entry name" value="RmlC_Cupin_sf"/>
</dbReference>
<name>A0A7K3M1F1_9ACTN</name>
<dbReference type="InterPro" id="IPR001387">
    <property type="entry name" value="Cro/C1-type_HTH"/>
</dbReference>
<dbReference type="Proteomes" id="UP000460435">
    <property type="component" value="Unassembled WGS sequence"/>
</dbReference>
<dbReference type="InterPro" id="IPR013096">
    <property type="entry name" value="Cupin_2"/>
</dbReference>
<dbReference type="CDD" id="cd00093">
    <property type="entry name" value="HTH_XRE"/>
    <property type="match status" value="1"/>
</dbReference>
<dbReference type="Pfam" id="PF01381">
    <property type="entry name" value="HTH_3"/>
    <property type="match status" value="1"/>
</dbReference>
<dbReference type="InterPro" id="IPR014710">
    <property type="entry name" value="RmlC-like_jellyroll"/>
</dbReference>
<evidence type="ECO:0000256" key="1">
    <source>
        <dbReference type="ARBA" id="ARBA00023125"/>
    </source>
</evidence>
<gene>
    <name evidence="3" type="ORF">F7O44_06520</name>
</gene>
<dbReference type="SMART" id="SM00530">
    <property type="entry name" value="HTH_XRE"/>
    <property type="match status" value="1"/>
</dbReference>
<protein>
    <submittedName>
        <fullName evidence="3">Cupin domain-containing protein</fullName>
    </submittedName>
</protein>
<feature type="domain" description="HTH cro/C1-type" evidence="2">
    <location>
        <begin position="6"/>
        <end position="60"/>
    </location>
</feature>
<evidence type="ECO:0000313" key="4">
    <source>
        <dbReference type="Proteomes" id="UP000460435"/>
    </source>
</evidence>